<dbReference type="RefSeq" id="WP_010839625.1">
    <property type="nucleotide sequence ID" value="NZ_QRCM01000001.1"/>
</dbReference>
<dbReference type="GO" id="GO:0005524">
    <property type="term" value="F:ATP binding"/>
    <property type="evidence" value="ECO:0007669"/>
    <property type="project" value="UniProtKB-KW"/>
</dbReference>
<evidence type="ECO:0000313" key="11">
    <source>
        <dbReference type="EMBL" id="TXG90804.1"/>
    </source>
</evidence>
<dbReference type="SUPFAM" id="SSF52540">
    <property type="entry name" value="P-loop containing nucleoside triphosphate hydrolases"/>
    <property type="match status" value="2"/>
</dbReference>
<keyword evidence="6" id="KW-0238">DNA-binding</keyword>
<dbReference type="GO" id="GO:0003677">
    <property type="term" value="F:DNA binding"/>
    <property type="evidence" value="ECO:0007669"/>
    <property type="project" value="UniProtKB-KW"/>
</dbReference>
<dbReference type="Gene3D" id="3.40.50.300">
    <property type="entry name" value="P-loop containing nucleotide triphosphate hydrolases"/>
    <property type="match status" value="2"/>
</dbReference>
<evidence type="ECO:0000259" key="9">
    <source>
        <dbReference type="PROSITE" id="PS51192"/>
    </source>
</evidence>
<evidence type="ECO:0000256" key="1">
    <source>
        <dbReference type="ARBA" id="ARBA00022741"/>
    </source>
</evidence>
<feature type="region of interest" description="Disordered" evidence="8">
    <location>
        <begin position="535"/>
        <end position="562"/>
    </location>
</feature>
<feature type="domain" description="Helicase ATP-binding" evidence="9">
    <location>
        <begin position="312"/>
        <end position="487"/>
    </location>
</feature>
<keyword evidence="1" id="KW-0547">Nucleotide-binding</keyword>
<dbReference type="PANTHER" id="PTHR47964:SF1">
    <property type="entry name" value="ATP-DEPENDENT DNA HELICASE HOMOLOG RECG, CHLOROPLASTIC"/>
    <property type="match status" value="1"/>
</dbReference>
<keyword evidence="3" id="KW-0378">Hydrolase</keyword>
<keyword evidence="2" id="KW-0227">DNA damage</keyword>
<dbReference type="Gene3D" id="2.40.50.140">
    <property type="entry name" value="Nucleic acid-binding proteins"/>
    <property type="match status" value="1"/>
</dbReference>
<evidence type="ECO:0000313" key="12">
    <source>
        <dbReference type="Proteomes" id="UP000471120"/>
    </source>
</evidence>
<dbReference type="Pfam" id="PF00271">
    <property type="entry name" value="Helicase_C"/>
    <property type="match status" value="1"/>
</dbReference>
<dbReference type="GO" id="GO:0006281">
    <property type="term" value="P:DNA repair"/>
    <property type="evidence" value="ECO:0007669"/>
    <property type="project" value="UniProtKB-KW"/>
</dbReference>
<dbReference type="InterPro" id="IPR001650">
    <property type="entry name" value="Helicase_C-like"/>
</dbReference>
<name>A0A6P2CDH6_9NOCA</name>
<dbReference type="PROSITE" id="PS51192">
    <property type="entry name" value="HELICASE_ATP_BIND_1"/>
    <property type="match status" value="1"/>
</dbReference>
<dbReference type="CDD" id="cd17992">
    <property type="entry name" value="DEXHc_RecG"/>
    <property type="match status" value="1"/>
</dbReference>
<dbReference type="InterPro" id="IPR011545">
    <property type="entry name" value="DEAD/DEAH_box_helicase_dom"/>
</dbReference>
<dbReference type="PANTHER" id="PTHR47964">
    <property type="entry name" value="ATP-DEPENDENT DNA HELICASE HOMOLOG RECG, CHLOROPLASTIC"/>
    <property type="match status" value="1"/>
</dbReference>
<dbReference type="SUPFAM" id="SSF50249">
    <property type="entry name" value="Nucleic acid-binding proteins"/>
    <property type="match status" value="1"/>
</dbReference>
<dbReference type="CDD" id="cd04488">
    <property type="entry name" value="RecG_wedge_OBF"/>
    <property type="match status" value="1"/>
</dbReference>
<evidence type="ECO:0000256" key="2">
    <source>
        <dbReference type="ARBA" id="ARBA00022763"/>
    </source>
</evidence>
<evidence type="ECO:0000256" key="3">
    <source>
        <dbReference type="ARBA" id="ARBA00022801"/>
    </source>
</evidence>
<sequence>MTPRPLTLADPIDAVVSDDDVRTALTTGFGIRTVEDLLRHYPQRYAAQGRDLGEQQPDEGAHITVVATVRSAKPVKMRNRPGSLLRVVLDAGGRSVDATFFQAHRVSHVIRPGVRGMFSGTAKWFRGQWGLTHPSYLILPAGEKKDGHAGALADVHGAGALAGLARAAGGDSEFFETIMALPHLPIYRAGKGIESWTILRYVLLALARLRHVDDPVPDSIRDGENLIGLDEALRLVHVPDSQRDITLAHHRLRFDEALALQLVLARRRHDNDDRAAPPCPPVSGGLAAEFDDRLPFELTAGQREVAGEIASDLSRAHPMSRLLQGEVGSGKTIVALRAMLQVIDAGHQCALLAPTEVLATQHARSMRAMLGPLGIAGELGAAGHATRVTLLTGSMSTAARRQALLDAVTGEAGIVVGTHALIQEGVEFFDLGMVVVDEQHRFGVEQRDALRSRAREGLSPHLLVMTATPIPRTIAMTLLGDLEVSTLRELPRGRSPIQSSVVPASTKPAWVARAWQRVREEVGAGRQAYVVCSRIGDDEPPARGKGSGAKRGASKEKDEKENPTVAAVDLYRTLSGDVLSDLRVGLLHGRLPADEKDAVMAEFTAGDIDVLVCTTVIEVGVDVPNATVMVIVDADRFGVSQLHQLRGRVGRGAHAGLCILVTETGPGSPTFTRLSDVAATNDGFALAQLDLEARREGDILGAAQSGVGGTLRLLSLIEHEDVIATAARYATEVVAEDPALTAHEGLARMVDAALDGSRIDYLEKT</sequence>
<keyword evidence="5" id="KW-0067">ATP-binding</keyword>
<dbReference type="AlphaFoldDB" id="A0A6P2CDH6"/>
<dbReference type="SMART" id="SM00487">
    <property type="entry name" value="DEXDc"/>
    <property type="match status" value="1"/>
</dbReference>
<keyword evidence="7" id="KW-0234">DNA repair</keyword>
<dbReference type="Proteomes" id="UP000471120">
    <property type="component" value="Unassembled WGS sequence"/>
</dbReference>
<dbReference type="Pfam" id="PF00270">
    <property type="entry name" value="DEAD"/>
    <property type="match status" value="1"/>
</dbReference>
<feature type="domain" description="Helicase C-terminal" evidence="10">
    <location>
        <begin position="548"/>
        <end position="692"/>
    </location>
</feature>
<feature type="compositionally biased region" description="Basic and acidic residues" evidence="8">
    <location>
        <begin position="553"/>
        <end position="562"/>
    </location>
</feature>
<protein>
    <submittedName>
        <fullName evidence="11">ATP-dependent DNA helicase RecG</fullName>
    </submittedName>
</protein>
<proteinExistence type="predicted"/>
<dbReference type="NCBIfam" id="NF008167">
    <property type="entry name" value="PRK10917.2-1"/>
    <property type="match status" value="1"/>
</dbReference>
<evidence type="ECO:0000256" key="5">
    <source>
        <dbReference type="ARBA" id="ARBA00022840"/>
    </source>
</evidence>
<dbReference type="InterPro" id="IPR027417">
    <property type="entry name" value="P-loop_NTPase"/>
</dbReference>
<evidence type="ECO:0000256" key="4">
    <source>
        <dbReference type="ARBA" id="ARBA00022806"/>
    </source>
</evidence>
<gene>
    <name evidence="11" type="ORF">DW322_11950</name>
</gene>
<organism evidence="11 12">
    <name type="scientific">Rhodococcus rhodnii</name>
    <dbReference type="NCBI Taxonomy" id="38312"/>
    <lineage>
        <taxon>Bacteria</taxon>
        <taxon>Bacillati</taxon>
        <taxon>Actinomycetota</taxon>
        <taxon>Actinomycetes</taxon>
        <taxon>Mycobacteriales</taxon>
        <taxon>Nocardiaceae</taxon>
        <taxon>Rhodococcus</taxon>
    </lineage>
</organism>
<keyword evidence="4 11" id="KW-0347">Helicase</keyword>
<dbReference type="GO" id="GO:0003678">
    <property type="term" value="F:DNA helicase activity"/>
    <property type="evidence" value="ECO:0007669"/>
    <property type="project" value="TreeGrafter"/>
</dbReference>
<dbReference type="InterPro" id="IPR014001">
    <property type="entry name" value="Helicase_ATP-bd"/>
</dbReference>
<accession>A0A6P2CDH6</accession>
<evidence type="ECO:0000256" key="6">
    <source>
        <dbReference type="ARBA" id="ARBA00023125"/>
    </source>
</evidence>
<evidence type="ECO:0000256" key="7">
    <source>
        <dbReference type="ARBA" id="ARBA00023204"/>
    </source>
</evidence>
<dbReference type="SMART" id="SM00490">
    <property type="entry name" value="HELICc"/>
    <property type="match status" value="1"/>
</dbReference>
<dbReference type="InterPro" id="IPR012340">
    <property type="entry name" value="NA-bd_OB-fold"/>
</dbReference>
<dbReference type="GO" id="GO:0016787">
    <property type="term" value="F:hydrolase activity"/>
    <property type="evidence" value="ECO:0007669"/>
    <property type="project" value="UniProtKB-KW"/>
</dbReference>
<comment type="caution">
    <text evidence="11">The sequence shown here is derived from an EMBL/GenBank/DDBJ whole genome shotgun (WGS) entry which is preliminary data.</text>
</comment>
<dbReference type="InterPro" id="IPR047112">
    <property type="entry name" value="RecG/Mfd"/>
</dbReference>
<dbReference type="EMBL" id="QRCM01000001">
    <property type="protein sequence ID" value="TXG90804.1"/>
    <property type="molecule type" value="Genomic_DNA"/>
</dbReference>
<evidence type="ECO:0000256" key="8">
    <source>
        <dbReference type="SAM" id="MobiDB-lite"/>
    </source>
</evidence>
<dbReference type="PROSITE" id="PS51194">
    <property type="entry name" value="HELICASE_CTER"/>
    <property type="match status" value="1"/>
</dbReference>
<evidence type="ECO:0000259" key="10">
    <source>
        <dbReference type="PROSITE" id="PS51194"/>
    </source>
</evidence>
<reference evidence="11 12" key="1">
    <citation type="submission" date="2018-07" db="EMBL/GenBank/DDBJ databases">
        <title>Genome sequence of Rhodococcus rhodnii ATCC 35071 from Rhodnius prolixus.</title>
        <authorList>
            <person name="Patel V."/>
            <person name="Vogel K.J."/>
        </authorList>
    </citation>
    <scope>NUCLEOTIDE SEQUENCE [LARGE SCALE GENOMIC DNA]</scope>
    <source>
        <strain evidence="11 12">ATCC 35071</strain>
    </source>
</reference>